<dbReference type="InterPro" id="IPR013601">
    <property type="entry name" value="FAE1_typ3_polyketide_synth"/>
</dbReference>
<feature type="domain" description="FAE" evidence="2">
    <location>
        <begin position="116"/>
        <end position="343"/>
    </location>
</feature>
<dbReference type="AlphaFoldDB" id="A0A699ZDG6"/>
<sequence>MSAKSMENDSVPAGELFPDYRRSVALKYVKRGFHILISHSLTILCVPLAAFGVLELMNMYHQGELQKLWLVGRQTELTFDLVRTARRVPCTQGNTAALHCRTSLHHRGLEPHSNAGSAALHRLPTHPTMAAAREEFEDVMFTTIHDLLQKTGVKPKEIAILVINCSLFNPTPSLSAMVINHFKMRSNIISYNLSGMGCGSSPISIDLARQMLQLYPHSYALVLSTENITQNWYPGNDRSMLMPNCLFRVGGAAMLLSNRRRDAWRAKYELLHTVRTHLGGNDLAYKCIFQMEDDDGIMGVRLSKELMAVAGEALKVNVTTLGPLVLPISEQLVFMVNLVLRKVLHRKIKPYIPDFKLAFDKVCIHTGGRAVVDEIEKQLHLTPSMVRPRLH</sequence>
<dbReference type="GO" id="GO:0016747">
    <property type="term" value="F:acyltransferase activity, transferring groups other than amino-acyl groups"/>
    <property type="evidence" value="ECO:0007669"/>
    <property type="project" value="InterPro"/>
</dbReference>
<evidence type="ECO:0000259" key="2">
    <source>
        <dbReference type="Pfam" id="PF08392"/>
    </source>
</evidence>
<dbReference type="Gene3D" id="3.40.47.10">
    <property type="match status" value="1"/>
</dbReference>
<accession>A0A699ZDG6</accession>
<dbReference type="InterPro" id="IPR016039">
    <property type="entry name" value="Thiolase-like"/>
</dbReference>
<dbReference type="EMBL" id="BLLF01001673">
    <property type="protein sequence ID" value="GFH20643.1"/>
    <property type="molecule type" value="Genomic_DNA"/>
</dbReference>
<gene>
    <name evidence="3" type="ORF">HaLaN_17796</name>
</gene>
<reference evidence="3 4" key="1">
    <citation type="submission" date="2020-02" db="EMBL/GenBank/DDBJ databases">
        <title>Draft genome sequence of Haematococcus lacustris strain NIES-144.</title>
        <authorList>
            <person name="Morimoto D."/>
            <person name="Nakagawa S."/>
            <person name="Yoshida T."/>
            <person name="Sawayama S."/>
        </authorList>
    </citation>
    <scope>NUCLEOTIDE SEQUENCE [LARGE SCALE GENOMIC DNA]</scope>
    <source>
        <strain evidence="3 4">NIES-144</strain>
    </source>
</reference>
<dbReference type="GO" id="GO:0016020">
    <property type="term" value="C:membrane"/>
    <property type="evidence" value="ECO:0007669"/>
    <property type="project" value="InterPro"/>
</dbReference>
<proteinExistence type="predicted"/>
<evidence type="ECO:0000313" key="3">
    <source>
        <dbReference type="EMBL" id="GFH20643.1"/>
    </source>
</evidence>
<protein>
    <submittedName>
        <fullName evidence="3">3-ketoacyl-CoA synthase</fullName>
    </submittedName>
</protein>
<organism evidence="3 4">
    <name type="scientific">Haematococcus lacustris</name>
    <name type="common">Green alga</name>
    <name type="synonym">Haematococcus pluvialis</name>
    <dbReference type="NCBI Taxonomy" id="44745"/>
    <lineage>
        <taxon>Eukaryota</taxon>
        <taxon>Viridiplantae</taxon>
        <taxon>Chlorophyta</taxon>
        <taxon>core chlorophytes</taxon>
        <taxon>Chlorophyceae</taxon>
        <taxon>CS clade</taxon>
        <taxon>Chlamydomonadales</taxon>
        <taxon>Haematococcaceae</taxon>
        <taxon>Haematococcus</taxon>
    </lineage>
</organism>
<dbReference type="Pfam" id="PF08392">
    <property type="entry name" value="FAE1_CUT1_RppA"/>
    <property type="match status" value="1"/>
</dbReference>
<keyword evidence="1" id="KW-0472">Membrane</keyword>
<name>A0A699ZDG6_HAELA</name>
<comment type="caution">
    <text evidence="3">The sequence shown here is derived from an EMBL/GenBank/DDBJ whole genome shotgun (WGS) entry which is preliminary data.</text>
</comment>
<evidence type="ECO:0000256" key="1">
    <source>
        <dbReference type="SAM" id="Phobius"/>
    </source>
</evidence>
<dbReference type="SUPFAM" id="SSF53901">
    <property type="entry name" value="Thiolase-like"/>
    <property type="match status" value="2"/>
</dbReference>
<keyword evidence="4" id="KW-1185">Reference proteome</keyword>
<keyword evidence="1" id="KW-1133">Transmembrane helix</keyword>
<keyword evidence="1" id="KW-0812">Transmembrane</keyword>
<dbReference type="Proteomes" id="UP000485058">
    <property type="component" value="Unassembled WGS sequence"/>
</dbReference>
<evidence type="ECO:0000313" key="4">
    <source>
        <dbReference type="Proteomes" id="UP000485058"/>
    </source>
</evidence>
<dbReference type="CDD" id="cd00831">
    <property type="entry name" value="CHS_like"/>
    <property type="match status" value="1"/>
</dbReference>
<dbReference type="PANTHER" id="PTHR31561">
    <property type="entry name" value="3-KETOACYL-COA SYNTHASE"/>
    <property type="match status" value="1"/>
</dbReference>
<dbReference type="GO" id="GO:0006633">
    <property type="term" value="P:fatty acid biosynthetic process"/>
    <property type="evidence" value="ECO:0007669"/>
    <property type="project" value="InterPro"/>
</dbReference>
<dbReference type="InterPro" id="IPR012392">
    <property type="entry name" value="3-ktacl-CoA_syn"/>
</dbReference>
<feature type="transmembrane region" description="Helical" evidence="1">
    <location>
        <begin position="33"/>
        <end position="57"/>
    </location>
</feature>
<feature type="non-terminal residue" evidence="3">
    <location>
        <position position="1"/>
    </location>
</feature>